<keyword evidence="6 10" id="KW-0472">Membrane</keyword>
<keyword evidence="3 9" id="KW-0812">Transmembrane</keyword>
<keyword evidence="4 10" id="KW-1133">Transmembrane helix</keyword>
<evidence type="ECO:0000313" key="13">
    <source>
        <dbReference type="Proteomes" id="UP001318040"/>
    </source>
</evidence>
<feature type="domain" description="G-protein coupled receptors family 1 profile" evidence="11">
    <location>
        <begin position="49"/>
        <end position="308"/>
    </location>
</feature>
<keyword evidence="13" id="KW-1185">Reference proteome</keyword>
<keyword evidence="5 9" id="KW-0297">G-protein coupled receptor</keyword>
<dbReference type="GO" id="GO:0005886">
    <property type="term" value="C:plasma membrane"/>
    <property type="evidence" value="ECO:0007669"/>
    <property type="project" value="UniProtKB-SubCell"/>
</dbReference>
<dbReference type="PROSITE" id="PS00237">
    <property type="entry name" value="G_PROTEIN_RECEP_F1_1"/>
    <property type="match status" value="1"/>
</dbReference>
<evidence type="ECO:0000256" key="4">
    <source>
        <dbReference type="ARBA" id="ARBA00022989"/>
    </source>
</evidence>
<evidence type="ECO:0000256" key="7">
    <source>
        <dbReference type="ARBA" id="ARBA00023170"/>
    </source>
</evidence>
<dbReference type="KEGG" id="pmrn:116944657"/>
<dbReference type="CDD" id="cd15055">
    <property type="entry name" value="7tmA_TAARs"/>
    <property type="match status" value="1"/>
</dbReference>
<evidence type="ECO:0000313" key="12">
    <source>
        <dbReference type="EMBL" id="AZK36078.1"/>
    </source>
</evidence>
<evidence type="ECO:0000256" key="2">
    <source>
        <dbReference type="ARBA" id="ARBA00022475"/>
    </source>
</evidence>
<protein>
    <submittedName>
        <fullName evidence="12">Trace amine-associated receptor 2594.TAAR349</fullName>
    </submittedName>
    <submittedName>
        <fullName evidence="14">Trace amine-associated receptor 4-like</fullName>
    </submittedName>
</protein>
<dbReference type="PANTHER" id="PTHR24249:SF406">
    <property type="entry name" value="G-PROTEIN COUPLED RECEPTORS FAMILY 1 PROFILE DOMAIN-CONTAINING PROTEIN"/>
    <property type="match status" value="1"/>
</dbReference>
<evidence type="ECO:0000256" key="8">
    <source>
        <dbReference type="ARBA" id="ARBA00023224"/>
    </source>
</evidence>
<keyword evidence="2" id="KW-1003">Cell membrane</keyword>
<comment type="similarity">
    <text evidence="9">Belongs to the G-protein coupled receptor 1 family.</text>
</comment>
<feature type="transmembrane region" description="Helical" evidence="10">
    <location>
        <begin position="292"/>
        <end position="311"/>
    </location>
</feature>
<feature type="transmembrane region" description="Helical" evidence="10">
    <location>
        <begin position="191"/>
        <end position="220"/>
    </location>
</feature>
<dbReference type="InterPro" id="IPR017452">
    <property type="entry name" value="GPCR_Rhodpsn_7TM"/>
</dbReference>
<proteinExistence type="inferred from homology"/>
<evidence type="ECO:0000256" key="6">
    <source>
        <dbReference type="ARBA" id="ARBA00023136"/>
    </source>
</evidence>
<keyword evidence="7 9" id="KW-0675">Receptor</keyword>
<evidence type="ECO:0000259" key="11">
    <source>
        <dbReference type="PROSITE" id="PS50262"/>
    </source>
</evidence>
<dbReference type="SMART" id="SM01381">
    <property type="entry name" value="7TM_GPCR_Srsx"/>
    <property type="match status" value="1"/>
</dbReference>
<keyword evidence="8 9" id="KW-0807">Transducer</keyword>
<comment type="subcellular location">
    <subcellularLocation>
        <location evidence="1">Cell membrane</location>
        <topology evidence="1">Multi-pass membrane protein</topology>
    </subcellularLocation>
</comment>
<feature type="transmembrane region" description="Helical" evidence="10">
    <location>
        <begin position="110"/>
        <end position="128"/>
    </location>
</feature>
<feature type="transmembrane region" description="Helical" evidence="10">
    <location>
        <begin position="69"/>
        <end position="90"/>
    </location>
</feature>
<dbReference type="InterPro" id="IPR000276">
    <property type="entry name" value="GPCR_Rhodpsn"/>
</dbReference>
<dbReference type="Gene3D" id="1.20.1070.10">
    <property type="entry name" value="Rhodopsin 7-helix transmembrane proteins"/>
    <property type="match status" value="1"/>
</dbReference>
<dbReference type="PRINTS" id="PR00237">
    <property type="entry name" value="GPCRRHODOPSN"/>
</dbReference>
<dbReference type="PROSITE" id="PS50262">
    <property type="entry name" value="G_PROTEIN_RECEP_F1_2"/>
    <property type="match status" value="1"/>
</dbReference>
<evidence type="ECO:0000256" key="5">
    <source>
        <dbReference type="ARBA" id="ARBA00023040"/>
    </source>
</evidence>
<reference evidence="12" key="1">
    <citation type="submission" date="2018-03" db="EMBL/GenBank/DDBJ databases">
        <title>Spermine as a Male Sex Pheromone Detected by Two TAAR-like Receptors.</title>
        <authorList>
            <consortium name="Weiming Li"/>
            <person name="Scott A.M."/>
            <person name="Zhang Z."/>
            <person name="Jia L."/>
        </authorList>
    </citation>
    <scope>NUCLEOTIDE SEQUENCE</scope>
    <source>
        <strain evidence="12">T15</strain>
    </source>
</reference>
<reference evidence="14" key="2">
    <citation type="submission" date="2025-04" db="UniProtKB">
        <authorList>
            <consortium name="RefSeq"/>
        </authorList>
    </citation>
    <scope>IDENTIFICATION</scope>
    <source>
        <tissue evidence="14">Sperm</tissue>
    </source>
</reference>
<organism evidence="12">
    <name type="scientific">Petromyzon marinus</name>
    <name type="common">Sea lamprey</name>
    <dbReference type="NCBI Taxonomy" id="7757"/>
    <lineage>
        <taxon>Eukaryota</taxon>
        <taxon>Metazoa</taxon>
        <taxon>Chordata</taxon>
        <taxon>Craniata</taxon>
        <taxon>Vertebrata</taxon>
        <taxon>Cyclostomata</taxon>
        <taxon>Hyperoartia</taxon>
        <taxon>Petromyzontiformes</taxon>
        <taxon>Petromyzontidae</taxon>
        <taxon>Petromyzon</taxon>
    </lineage>
</organism>
<evidence type="ECO:0000256" key="9">
    <source>
        <dbReference type="RuleBase" id="RU000688"/>
    </source>
</evidence>
<accession>A0A678XJA3</accession>
<feature type="transmembrane region" description="Helical" evidence="10">
    <location>
        <begin position="149"/>
        <end position="171"/>
    </location>
</feature>
<dbReference type="RefSeq" id="XP_032814284.1">
    <property type="nucleotide sequence ID" value="XM_032958393.1"/>
</dbReference>
<gene>
    <name evidence="14" type="primary">LOC116944657</name>
</gene>
<feature type="transmembrane region" description="Helical" evidence="10">
    <location>
        <begin position="33"/>
        <end position="57"/>
    </location>
</feature>
<dbReference type="InterPro" id="IPR050569">
    <property type="entry name" value="TAAR"/>
</dbReference>
<sequence length="349" mass="38660">MQNTSSTPHVQTECVIFADFNCTGPTQVREVRLVLLVVFAIFITATILGNLLIITAIASFTKLQTHANFLALSLAVSDLLVGVFIMPLSMMKTVYDCWFYASVLCNAHYFLDYTLTTATILHITCIAYDRYVAICDPLRYPTRVTVRTIAALLVLCWLGAAIFSSPILLSFSPTLSRGNIERVSCPDDCVFSVSFGILVTIGMGPYFASVHVVLLMYAVIYRVARRQSRKVAAEAASSSAVDSSAVKNMKREHSAAKTLGAIIGTFMLSWLPYYVVAMISFTVDGLFIPYRVAMWIGYCSSAINPLLYASFNRSFRTAFRDIFRLRVFSAVVRRDAGLSERSHGQATTR</sequence>
<evidence type="ECO:0000256" key="10">
    <source>
        <dbReference type="SAM" id="Phobius"/>
    </source>
</evidence>
<dbReference type="AlphaFoldDB" id="A0A678XJA3"/>
<feature type="transmembrane region" description="Helical" evidence="10">
    <location>
        <begin position="259"/>
        <end position="280"/>
    </location>
</feature>
<name>A0A678XJA3_PETMA</name>
<dbReference type="EMBL" id="MH037347">
    <property type="protein sequence ID" value="AZK36078.1"/>
    <property type="molecule type" value="Genomic_DNA"/>
</dbReference>
<evidence type="ECO:0000313" key="14">
    <source>
        <dbReference type="RefSeq" id="XP_032814284.1"/>
    </source>
</evidence>
<dbReference type="PANTHER" id="PTHR24249">
    <property type="entry name" value="HISTAMINE RECEPTOR-RELATED G-PROTEIN COUPLED RECEPTOR"/>
    <property type="match status" value="1"/>
</dbReference>
<evidence type="ECO:0000256" key="1">
    <source>
        <dbReference type="ARBA" id="ARBA00004651"/>
    </source>
</evidence>
<dbReference type="Proteomes" id="UP001318040">
    <property type="component" value="Chromosome 21"/>
</dbReference>
<dbReference type="GO" id="GO:0001594">
    <property type="term" value="F:trace-amine receptor activity"/>
    <property type="evidence" value="ECO:0007669"/>
    <property type="project" value="TreeGrafter"/>
</dbReference>
<dbReference type="OrthoDB" id="10042731at2759"/>
<dbReference type="Pfam" id="PF00001">
    <property type="entry name" value="7tm_1"/>
    <property type="match status" value="1"/>
</dbReference>
<evidence type="ECO:0000256" key="3">
    <source>
        <dbReference type="ARBA" id="ARBA00022692"/>
    </source>
</evidence>
<dbReference type="SUPFAM" id="SSF81321">
    <property type="entry name" value="Family A G protein-coupled receptor-like"/>
    <property type="match status" value="1"/>
</dbReference>